<reference evidence="2 3" key="1">
    <citation type="submission" date="2015-12" db="EMBL/GenBank/DDBJ databases">
        <title>Draft genome sequence of Moniliophthora roreri, the causal agent of frosty pod rot of cacao.</title>
        <authorList>
            <person name="Aime M.C."/>
            <person name="Diaz-Valderrama J.R."/>
            <person name="Kijpornyongpan T."/>
            <person name="Phillips-Mora W."/>
        </authorList>
    </citation>
    <scope>NUCLEOTIDE SEQUENCE [LARGE SCALE GENOMIC DNA]</scope>
    <source>
        <strain evidence="2 3">MCA 2952</strain>
    </source>
</reference>
<dbReference type="AlphaFoldDB" id="A0A0W0FDU6"/>
<accession>A0A0W0FDU6</accession>
<name>A0A0W0FDU6_MONRR</name>
<evidence type="ECO:0000313" key="3">
    <source>
        <dbReference type="Proteomes" id="UP000054988"/>
    </source>
</evidence>
<feature type="compositionally biased region" description="Polar residues" evidence="1">
    <location>
        <begin position="95"/>
        <end position="114"/>
    </location>
</feature>
<comment type="caution">
    <text evidence="2">The sequence shown here is derived from an EMBL/GenBank/DDBJ whole genome shotgun (WGS) entry which is preliminary data.</text>
</comment>
<dbReference type="EMBL" id="LATX01002073">
    <property type="protein sequence ID" value="KTB34472.1"/>
    <property type="molecule type" value="Genomic_DNA"/>
</dbReference>
<feature type="region of interest" description="Disordered" evidence="1">
    <location>
        <begin position="69"/>
        <end position="133"/>
    </location>
</feature>
<protein>
    <submittedName>
        <fullName evidence="2">Uncharacterized protein</fullName>
    </submittedName>
</protein>
<gene>
    <name evidence="2" type="ORF">WG66_12945</name>
</gene>
<evidence type="ECO:0000256" key="1">
    <source>
        <dbReference type="SAM" id="MobiDB-lite"/>
    </source>
</evidence>
<proteinExistence type="predicted"/>
<sequence>MTSVEVVLISPSGYLKDSNNSSRLNCIRLKPVHQWKLAEAYGLPPDASLLDIFNLANTSFYISSYCRVDDDSEPEQPTSSSVVEAPGPGSAAPVDTSTTSLQAAPETGNSTLATITKKKPHVNWTSQGPVALA</sequence>
<organism evidence="2 3">
    <name type="scientific">Moniliophthora roreri</name>
    <name type="common">Frosty pod rot fungus</name>
    <name type="synonym">Monilia roreri</name>
    <dbReference type="NCBI Taxonomy" id="221103"/>
    <lineage>
        <taxon>Eukaryota</taxon>
        <taxon>Fungi</taxon>
        <taxon>Dikarya</taxon>
        <taxon>Basidiomycota</taxon>
        <taxon>Agaricomycotina</taxon>
        <taxon>Agaricomycetes</taxon>
        <taxon>Agaricomycetidae</taxon>
        <taxon>Agaricales</taxon>
        <taxon>Marasmiineae</taxon>
        <taxon>Marasmiaceae</taxon>
        <taxon>Moniliophthora</taxon>
    </lineage>
</organism>
<feature type="compositionally biased region" description="Polar residues" evidence="1">
    <location>
        <begin position="123"/>
        <end position="133"/>
    </location>
</feature>
<dbReference type="Proteomes" id="UP000054988">
    <property type="component" value="Unassembled WGS sequence"/>
</dbReference>
<evidence type="ECO:0000313" key="2">
    <source>
        <dbReference type="EMBL" id="KTB34472.1"/>
    </source>
</evidence>